<accession>A0A2U3D935</accession>
<dbReference type="OrthoDB" id="2882956at2"/>
<reference evidence="1 2" key="1">
    <citation type="submission" date="2016-11" db="EMBL/GenBank/DDBJ databases">
        <title>Comparative genomics of Acidibacillus ferroxidans species.</title>
        <authorList>
            <person name="Oliveira G."/>
            <person name="Nunes G."/>
            <person name="Oliveira R."/>
            <person name="Araujo F."/>
            <person name="Salim A."/>
            <person name="Scholte L."/>
            <person name="Morais D."/>
            <person name="Nancucheo I."/>
            <person name="Johnson D.B."/>
            <person name="Grail B."/>
            <person name="Bittencourt J."/>
            <person name="Valadares R."/>
        </authorList>
    </citation>
    <scope>NUCLEOTIDE SEQUENCE [LARGE SCALE GENOMIC DNA]</scope>
    <source>
        <strain evidence="1 2">Y002</strain>
    </source>
</reference>
<keyword evidence="2" id="KW-1185">Reference proteome</keyword>
<evidence type="ECO:0000313" key="2">
    <source>
        <dbReference type="Proteomes" id="UP000245380"/>
    </source>
</evidence>
<comment type="caution">
    <text evidence="1">The sequence shown here is derived from an EMBL/GenBank/DDBJ whole genome shotgun (WGS) entry which is preliminary data.</text>
</comment>
<dbReference type="Proteomes" id="UP000245380">
    <property type="component" value="Unassembled WGS sequence"/>
</dbReference>
<organism evidence="1 2">
    <name type="scientific">Sulfoacidibacillus thermotolerans</name>
    <name type="common">Acidibacillus sulfuroxidans</name>
    <dbReference type="NCBI Taxonomy" id="1765684"/>
    <lineage>
        <taxon>Bacteria</taxon>
        <taxon>Bacillati</taxon>
        <taxon>Bacillota</taxon>
        <taxon>Bacilli</taxon>
        <taxon>Bacillales</taxon>
        <taxon>Alicyclobacillaceae</taxon>
        <taxon>Sulfoacidibacillus</taxon>
    </lineage>
</organism>
<gene>
    <name evidence="1" type="ORF">BM613_07285</name>
</gene>
<sequence>MNQYDCVKLKTNRFKNEGLSEGDIGYIIEVYSDGNMEVEFSNPLTGETIAMVVAQPSELEPA</sequence>
<evidence type="ECO:0000313" key="1">
    <source>
        <dbReference type="EMBL" id="PWI57775.1"/>
    </source>
</evidence>
<dbReference type="AlphaFoldDB" id="A0A2U3D935"/>
<dbReference type="Pfam" id="PF16277">
    <property type="entry name" value="DUF4926"/>
    <property type="match status" value="1"/>
</dbReference>
<evidence type="ECO:0008006" key="3">
    <source>
        <dbReference type="Google" id="ProtNLM"/>
    </source>
</evidence>
<name>A0A2U3D935_SULT2</name>
<dbReference type="RefSeq" id="WP_109430521.1">
    <property type="nucleotide sequence ID" value="NZ_MPDK01000009.1"/>
</dbReference>
<dbReference type="EMBL" id="MPDK01000009">
    <property type="protein sequence ID" value="PWI57775.1"/>
    <property type="molecule type" value="Genomic_DNA"/>
</dbReference>
<dbReference type="InterPro" id="IPR032568">
    <property type="entry name" value="DUF4926"/>
</dbReference>
<protein>
    <recommendedName>
        <fullName evidence="3">DUF4926 domain-containing protein</fullName>
    </recommendedName>
</protein>
<proteinExistence type="predicted"/>